<dbReference type="Proteomes" id="UP000642125">
    <property type="component" value="Unassembled WGS sequence"/>
</dbReference>
<gene>
    <name evidence="9" type="ORF">Cpa01nite_04300</name>
</gene>
<evidence type="ECO:0000256" key="3">
    <source>
        <dbReference type="ARBA" id="ARBA00022475"/>
    </source>
</evidence>
<comment type="subcellular location">
    <subcellularLocation>
        <location evidence="1 7">Cell membrane</location>
        <topology evidence="1 7">Multi-pass membrane protein</topology>
    </subcellularLocation>
</comment>
<evidence type="ECO:0000313" key="10">
    <source>
        <dbReference type="Proteomes" id="UP000642125"/>
    </source>
</evidence>
<proteinExistence type="inferred from homology"/>
<dbReference type="InterPro" id="IPR045324">
    <property type="entry name" value="Small_multidrug_res"/>
</dbReference>
<evidence type="ECO:0000256" key="1">
    <source>
        <dbReference type="ARBA" id="ARBA00004651"/>
    </source>
</evidence>
<keyword evidence="5 8" id="KW-1133">Transmembrane helix</keyword>
<evidence type="ECO:0000256" key="8">
    <source>
        <dbReference type="SAM" id="Phobius"/>
    </source>
</evidence>
<comment type="caution">
    <text evidence="9">The sequence shown here is derived from an EMBL/GenBank/DDBJ whole genome shotgun (WGS) entry which is preliminary data.</text>
</comment>
<evidence type="ECO:0000256" key="2">
    <source>
        <dbReference type="ARBA" id="ARBA00022448"/>
    </source>
</evidence>
<dbReference type="GO" id="GO:0005886">
    <property type="term" value="C:plasma membrane"/>
    <property type="evidence" value="ECO:0007669"/>
    <property type="project" value="UniProtKB-SubCell"/>
</dbReference>
<name>A0A919U4G8_9CELL</name>
<reference evidence="9" key="1">
    <citation type="submission" date="2021-01" db="EMBL/GenBank/DDBJ databases">
        <title>Whole genome shotgun sequence of Cellulomonas pakistanensis NBRC 110800.</title>
        <authorList>
            <person name="Komaki H."/>
            <person name="Tamura T."/>
        </authorList>
    </citation>
    <scope>NUCLEOTIDE SEQUENCE</scope>
    <source>
        <strain evidence="9">NBRC 110800</strain>
    </source>
</reference>
<evidence type="ECO:0000256" key="4">
    <source>
        <dbReference type="ARBA" id="ARBA00022692"/>
    </source>
</evidence>
<dbReference type="PANTHER" id="PTHR30561">
    <property type="entry name" value="SMR FAMILY PROTON-DEPENDENT DRUG EFFLUX TRANSPORTER SUGE"/>
    <property type="match status" value="1"/>
</dbReference>
<feature type="transmembrane region" description="Helical" evidence="8">
    <location>
        <begin position="60"/>
        <end position="79"/>
    </location>
</feature>
<sequence length="107" mass="10912">MVWLLLGGAIACEVVATLSLRVASTGGSRRWYLPVVLGYLAAFSLLSGALALGLGIGVAYGIWTATGVAVTAIASRYLFGEPLTRLMLLGIALIVAGVLLVEVGAGH</sequence>
<dbReference type="GO" id="GO:0031460">
    <property type="term" value="P:glycine betaine transport"/>
    <property type="evidence" value="ECO:0007669"/>
    <property type="project" value="TreeGrafter"/>
</dbReference>
<protein>
    <submittedName>
        <fullName evidence="9">QacE family quaternary ammonium compound efflux SMR transporter</fullName>
    </submittedName>
</protein>
<dbReference type="EMBL" id="BONO01000002">
    <property type="protein sequence ID" value="GIG35049.1"/>
    <property type="molecule type" value="Genomic_DNA"/>
</dbReference>
<keyword evidence="6 8" id="KW-0472">Membrane</keyword>
<dbReference type="SUPFAM" id="SSF103481">
    <property type="entry name" value="Multidrug resistance efflux transporter EmrE"/>
    <property type="match status" value="1"/>
</dbReference>
<dbReference type="GO" id="GO:0015220">
    <property type="term" value="F:choline transmembrane transporter activity"/>
    <property type="evidence" value="ECO:0007669"/>
    <property type="project" value="TreeGrafter"/>
</dbReference>
<organism evidence="9 10">
    <name type="scientific">Cellulomonas pakistanensis</name>
    <dbReference type="NCBI Taxonomy" id="992287"/>
    <lineage>
        <taxon>Bacteria</taxon>
        <taxon>Bacillati</taxon>
        <taxon>Actinomycetota</taxon>
        <taxon>Actinomycetes</taxon>
        <taxon>Micrococcales</taxon>
        <taxon>Cellulomonadaceae</taxon>
        <taxon>Cellulomonas</taxon>
    </lineage>
</organism>
<dbReference type="InterPro" id="IPR037185">
    <property type="entry name" value="EmrE-like"/>
</dbReference>
<dbReference type="RefSeq" id="WP_203667084.1">
    <property type="nucleotide sequence ID" value="NZ_BONO01000002.1"/>
</dbReference>
<evidence type="ECO:0000256" key="7">
    <source>
        <dbReference type="RuleBase" id="RU003942"/>
    </source>
</evidence>
<feature type="transmembrane region" description="Helical" evidence="8">
    <location>
        <begin position="85"/>
        <end position="105"/>
    </location>
</feature>
<accession>A0A919U4G8</accession>
<evidence type="ECO:0000313" key="9">
    <source>
        <dbReference type="EMBL" id="GIG35049.1"/>
    </source>
</evidence>
<dbReference type="GO" id="GO:0015199">
    <property type="term" value="F:amino-acid betaine transmembrane transporter activity"/>
    <property type="evidence" value="ECO:0007669"/>
    <property type="project" value="TreeGrafter"/>
</dbReference>
<dbReference type="GO" id="GO:0015297">
    <property type="term" value="F:antiporter activity"/>
    <property type="evidence" value="ECO:0007669"/>
    <property type="project" value="TreeGrafter"/>
</dbReference>
<dbReference type="AlphaFoldDB" id="A0A919U4G8"/>
<feature type="transmembrane region" description="Helical" evidence="8">
    <location>
        <begin position="31"/>
        <end position="53"/>
    </location>
</feature>
<keyword evidence="3" id="KW-1003">Cell membrane</keyword>
<keyword evidence="2" id="KW-0813">Transport</keyword>
<evidence type="ECO:0000256" key="5">
    <source>
        <dbReference type="ARBA" id="ARBA00022989"/>
    </source>
</evidence>
<dbReference type="PANTHER" id="PTHR30561:SF1">
    <property type="entry name" value="MULTIDRUG TRANSPORTER EMRE"/>
    <property type="match status" value="1"/>
</dbReference>
<keyword evidence="4 7" id="KW-0812">Transmembrane</keyword>
<dbReference type="InterPro" id="IPR000390">
    <property type="entry name" value="Small_drug/metabolite_transptr"/>
</dbReference>
<keyword evidence="10" id="KW-1185">Reference proteome</keyword>
<evidence type="ECO:0000256" key="6">
    <source>
        <dbReference type="ARBA" id="ARBA00023136"/>
    </source>
</evidence>
<comment type="similarity">
    <text evidence="7">Belongs to the drug/metabolite transporter (DMT) superfamily. Small multidrug resistance (SMR) (TC 2.A.7.1) family.</text>
</comment>
<dbReference type="Pfam" id="PF00893">
    <property type="entry name" value="Multi_Drug_Res"/>
    <property type="match status" value="1"/>
</dbReference>
<dbReference type="Gene3D" id="1.10.3730.20">
    <property type="match status" value="1"/>
</dbReference>